<dbReference type="HAMAP" id="MF_00365">
    <property type="entry name" value="RecF"/>
    <property type="match status" value="1"/>
</dbReference>
<comment type="similarity">
    <text evidence="2 9 10">Belongs to the RecF family.</text>
</comment>
<evidence type="ECO:0000256" key="6">
    <source>
        <dbReference type="ARBA" id="ARBA00022741"/>
    </source>
</evidence>
<comment type="subcellular location">
    <subcellularLocation>
        <location evidence="1 9 10">Cytoplasm</location>
    </subcellularLocation>
</comment>
<evidence type="ECO:0000256" key="9">
    <source>
        <dbReference type="HAMAP-Rule" id="MF_00365"/>
    </source>
</evidence>
<reference evidence="13" key="1">
    <citation type="journal article" date="2023" name="Comput. Struct. Biotechnol. J.">
        <title>Discovery of a novel marine Bacteroidetes with a rich repertoire of carbohydrate-active enzymes.</title>
        <authorList>
            <person name="Chen B."/>
            <person name="Liu G."/>
            <person name="Chen Q."/>
            <person name="Wang H."/>
            <person name="Liu L."/>
            <person name="Tang K."/>
        </authorList>
    </citation>
    <scope>NUCLEOTIDE SEQUENCE</scope>
    <source>
        <strain evidence="13">TK19036</strain>
    </source>
</reference>
<dbReference type="GO" id="GO:0009432">
    <property type="term" value="P:SOS response"/>
    <property type="evidence" value="ECO:0007669"/>
    <property type="project" value="UniProtKB-UniRule"/>
</dbReference>
<dbReference type="GO" id="GO:0000731">
    <property type="term" value="P:DNA synthesis involved in DNA repair"/>
    <property type="evidence" value="ECO:0007669"/>
    <property type="project" value="TreeGrafter"/>
</dbReference>
<dbReference type="GO" id="GO:0005524">
    <property type="term" value="F:ATP binding"/>
    <property type="evidence" value="ECO:0007669"/>
    <property type="project" value="UniProtKB-UniRule"/>
</dbReference>
<feature type="binding site" evidence="9">
    <location>
        <begin position="30"/>
        <end position="37"/>
    </location>
    <ligand>
        <name>ATP</name>
        <dbReference type="ChEBI" id="CHEBI:30616"/>
    </ligand>
</feature>
<keyword evidence="8 9" id="KW-0238">DNA-binding</keyword>
<dbReference type="GO" id="GO:0006302">
    <property type="term" value="P:double-strand break repair"/>
    <property type="evidence" value="ECO:0007669"/>
    <property type="project" value="TreeGrafter"/>
</dbReference>
<keyword evidence="6 9" id="KW-0547">Nucleotide-binding</keyword>
<keyword evidence="5 9" id="KW-0235">DNA replication</keyword>
<proteinExistence type="inferred from homology"/>
<dbReference type="PROSITE" id="PS00617">
    <property type="entry name" value="RECF_1"/>
    <property type="match status" value="1"/>
</dbReference>
<dbReference type="Pfam" id="PF02463">
    <property type="entry name" value="SMC_N"/>
    <property type="match status" value="1"/>
</dbReference>
<evidence type="ECO:0000256" key="1">
    <source>
        <dbReference type="ARBA" id="ARBA00004496"/>
    </source>
</evidence>
<dbReference type="GO" id="GO:0005737">
    <property type="term" value="C:cytoplasm"/>
    <property type="evidence" value="ECO:0007669"/>
    <property type="project" value="UniProtKB-SubCell"/>
</dbReference>
<keyword evidence="9 10" id="KW-0227">DNA damage</keyword>
<keyword evidence="7 9" id="KW-0067">ATP-binding</keyword>
<dbReference type="SUPFAM" id="SSF52540">
    <property type="entry name" value="P-loop containing nucleoside triphosphate hydrolases"/>
    <property type="match status" value="1"/>
</dbReference>
<dbReference type="NCBIfam" id="TIGR00611">
    <property type="entry name" value="recf"/>
    <property type="match status" value="1"/>
</dbReference>
<reference evidence="13" key="2">
    <citation type="journal article" date="2024" name="Antonie Van Leeuwenhoek">
        <title>Roseihalotalea indica gen. nov., sp. nov., a halophilic Bacteroidetes from mesopelagic Southwest Indian Ocean with higher carbohydrate metabolic potential.</title>
        <authorList>
            <person name="Chen B."/>
            <person name="Zhang M."/>
            <person name="Lin D."/>
            <person name="Ye J."/>
            <person name="Tang K."/>
        </authorList>
    </citation>
    <scope>NUCLEOTIDE SEQUENCE</scope>
    <source>
        <strain evidence="13">TK19036</strain>
    </source>
</reference>
<accession>A0AA49GNV7</accession>
<dbReference type="InterPro" id="IPR003395">
    <property type="entry name" value="RecF/RecN/SMC_N"/>
</dbReference>
<feature type="compositionally biased region" description="Basic and acidic residues" evidence="11">
    <location>
        <begin position="374"/>
        <end position="396"/>
    </location>
</feature>
<evidence type="ECO:0000256" key="11">
    <source>
        <dbReference type="SAM" id="MobiDB-lite"/>
    </source>
</evidence>
<dbReference type="InterPro" id="IPR001238">
    <property type="entry name" value="DNA-binding_RecF"/>
</dbReference>
<gene>
    <name evidence="9" type="primary">recF</name>
    <name evidence="13" type="ORF">K4G66_03650</name>
</gene>
<evidence type="ECO:0000313" key="13">
    <source>
        <dbReference type="EMBL" id="WKN37802.1"/>
    </source>
</evidence>
<evidence type="ECO:0000256" key="3">
    <source>
        <dbReference type="ARBA" id="ARBA00020170"/>
    </source>
</evidence>
<dbReference type="AlphaFoldDB" id="A0AA49GNV7"/>
<keyword evidence="9 10" id="KW-0742">SOS response</keyword>
<comment type="function">
    <text evidence="9 10">The RecF protein is involved in DNA metabolism; it is required for DNA replication and normal SOS inducibility. RecF binds preferentially to single-stranded, linear DNA. It also seems to bind ATP.</text>
</comment>
<evidence type="ECO:0000256" key="8">
    <source>
        <dbReference type="ARBA" id="ARBA00023125"/>
    </source>
</evidence>
<protein>
    <recommendedName>
        <fullName evidence="3 9">DNA replication and repair protein RecF</fullName>
    </recommendedName>
</protein>
<evidence type="ECO:0000256" key="4">
    <source>
        <dbReference type="ARBA" id="ARBA00022490"/>
    </source>
</evidence>
<dbReference type="GO" id="GO:0006260">
    <property type="term" value="P:DNA replication"/>
    <property type="evidence" value="ECO:0007669"/>
    <property type="project" value="UniProtKB-UniRule"/>
</dbReference>
<dbReference type="InterPro" id="IPR018078">
    <property type="entry name" value="DNA-binding_RecF_CS"/>
</dbReference>
<dbReference type="PANTHER" id="PTHR32182:SF0">
    <property type="entry name" value="DNA REPLICATION AND REPAIR PROTEIN RECF"/>
    <property type="match status" value="1"/>
</dbReference>
<name>A0AA49GNV7_9BACT</name>
<feature type="domain" description="RecF/RecN/SMC N-terminal" evidence="12">
    <location>
        <begin position="3"/>
        <end position="347"/>
    </location>
</feature>
<dbReference type="Gene3D" id="3.40.50.300">
    <property type="entry name" value="P-loop containing nucleotide triphosphate hydrolases"/>
    <property type="match status" value="1"/>
</dbReference>
<dbReference type="PROSITE" id="PS00618">
    <property type="entry name" value="RECF_2"/>
    <property type="match status" value="1"/>
</dbReference>
<evidence type="ECO:0000259" key="12">
    <source>
        <dbReference type="Pfam" id="PF02463"/>
    </source>
</evidence>
<evidence type="ECO:0000256" key="10">
    <source>
        <dbReference type="RuleBase" id="RU000578"/>
    </source>
</evidence>
<dbReference type="InterPro" id="IPR042174">
    <property type="entry name" value="RecF_2"/>
</dbReference>
<dbReference type="GO" id="GO:0003697">
    <property type="term" value="F:single-stranded DNA binding"/>
    <property type="evidence" value="ECO:0007669"/>
    <property type="project" value="UniProtKB-UniRule"/>
</dbReference>
<organism evidence="13">
    <name type="scientific">Roseihalotalea indica</name>
    <dbReference type="NCBI Taxonomy" id="2867963"/>
    <lineage>
        <taxon>Bacteria</taxon>
        <taxon>Pseudomonadati</taxon>
        <taxon>Bacteroidota</taxon>
        <taxon>Cytophagia</taxon>
        <taxon>Cytophagales</taxon>
        <taxon>Catalimonadaceae</taxon>
        <taxon>Roseihalotalea</taxon>
    </lineage>
</organism>
<dbReference type="EMBL" id="CP120682">
    <property type="protein sequence ID" value="WKN37802.1"/>
    <property type="molecule type" value="Genomic_DNA"/>
</dbReference>
<sequence>MWLEKISLLNFKNYEELNLTFSPQINCILGENGSGKTNLLDAIHYLSFTKSAFSSVEQQNIRHDQPFFMVKGVFSKEDKPYTIQCSLQPGQKKNVQNSKVMYEKISEHIGQFPVVLISPDDTDLIRGASELRRRFFDSLISQIDTKYLEDLMRYNYVLRQRNALLKQFADRNTYDSDLLDSYSDQLLDLGQRLSQRRADFLIGFMPHFIRHYNNLSGEKEEVVINYDSHFLDNNYRSAFYNAYRKDRALQRTTRGIHRDDYNFQINTYPTKRYGSQGQQKSFVIALKLAQFDVLREEKQLKPILLLDDIFDKLDDFRIGKLTEMVVQHSFGQLFVTDARPERTHTMFAAIEAEKKYFTVHQGLITNTLAEGEEDQPHGHENGQEDRQRKADNVSEE</sequence>
<dbReference type="Gene3D" id="1.20.1050.90">
    <property type="entry name" value="RecF/RecN/SMC, N-terminal domain"/>
    <property type="match status" value="1"/>
</dbReference>
<dbReference type="InterPro" id="IPR027417">
    <property type="entry name" value="P-loop_NTPase"/>
</dbReference>
<dbReference type="PANTHER" id="PTHR32182">
    <property type="entry name" value="DNA REPLICATION AND REPAIR PROTEIN RECF"/>
    <property type="match status" value="1"/>
</dbReference>
<keyword evidence="9 10" id="KW-0234">DNA repair</keyword>
<evidence type="ECO:0000256" key="7">
    <source>
        <dbReference type="ARBA" id="ARBA00022840"/>
    </source>
</evidence>
<keyword evidence="4 9" id="KW-0963">Cytoplasm</keyword>
<evidence type="ECO:0000256" key="5">
    <source>
        <dbReference type="ARBA" id="ARBA00022705"/>
    </source>
</evidence>
<feature type="region of interest" description="Disordered" evidence="11">
    <location>
        <begin position="369"/>
        <end position="396"/>
    </location>
</feature>
<evidence type="ECO:0000256" key="2">
    <source>
        <dbReference type="ARBA" id="ARBA00008016"/>
    </source>
</evidence>